<organism evidence="1 2">
    <name type="scientific">Hydra vulgaris</name>
    <name type="common">Hydra</name>
    <name type="synonym">Hydra attenuata</name>
    <dbReference type="NCBI Taxonomy" id="6087"/>
    <lineage>
        <taxon>Eukaryota</taxon>
        <taxon>Metazoa</taxon>
        <taxon>Cnidaria</taxon>
        <taxon>Hydrozoa</taxon>
        <taxon>Hydroidolina</taxon>
        <taxon>Anthoathecata</taxon>
        <taxon>Aplanulata</taxon>
        <taxon>Hydridae</taxon>
        <taxon>Hydra</taxon>
    </lineage>
</organism>
<evidence type="ECO:0000313" key="1">
    <source>
        <dbReference type="Proteomes" id="UP001652625"/>
    </source>
</evidence>
<keyword evidence="1" id="KW-1185">Reference proteome</keyword>
<dbReference type="PANTHER" id="PTHR11505">
    <property type="entry name" value="L1 TRANSPOSABLE ELEMENT-RELATED"/>
    <property type="match status" value="1"/>
</dbReference>
<accession>A0ABM4CFB6</accession>
<evidence type="ECO:0000313" key="2">
    <source>
        <dbReference type="RefSeq" id="XP_065660397.1"/>
    </source>
</evidence>
<proteinExistence type="predicted"/>
<dbReference type="RefSeq" id="XP_065660397.1">
    <property type="nucleotide sequence ID" value="XM_065804325.1"/>
</dbReference>
<dbReference type="Gene3D" id="3.30.70.1820">
    <property type="entry name" value="L1 transposable element, RRM domain"/>
    <property type="match status" value="1"/>
</dbReference>
<dbReference type="GeneID" id="136084229"/>
<dbReference type="InterPro" id="IPR004244">
    <property type="entry name" value="Transposase_22"/>
</dbReference>
<name>A0ABM4CFB6_HYDVU</name>
<sequence>MDINCIEKLFSEMLEKQKIDILNETRKLLKEHEKIFASITAANMKIITERLDKNDKDNIDNSNKIIAITNDLELTNKSVTLLVTEFSEMQKFIQANDDIISGKLELLKKKTKEINNKIKDNSEITKIKSKLREIEDRSRRNNLRIDGLKESENENWNETELKVQKFFEDLLGLKNIKIERAHRTGIRDSKKIKTVVIKLLNYKDKVAILKNVQKLKGKKIYVNEDYCAETILIRKDLKERMKKERELGKFAIISYDKLIVREWIRKEYCAFHYYHCCASSCYH</sequence>
<reference evidence="2" key="1">
    <citation type="submission" date="2025-08" db="UniProtKB">
        <authorList>
            <consortium name="RefSeq"/>
        </authorList>
    </citation>
    <scope>IDENTIFICATION</scope>
</reference>
<protein>
    <submittedName>
        <fullName evidence="2">Uncharacterized protein LOC136084229</fullName>
    </submittedName>
</protein>
<dbReference type="Proteomes" id="UP001652625">
    <property type="component" value="Chromosome 08"/>
</dbReference>
<gene>
    <name evidence="2" type="primary">LOC136084229</name>
</gene>